<comment type="subcellular location">
    <subcellularLocation>
        <location evidence="1">Cell membrane</location>
        <topology evidence="1">Multi-pass membrane protein</topology>
    </subcellularLocation>
</comment>
<dbReference type="EMBL" id="QWDE01000001">
    <property type="protein sequence ID" value="RFZ85356.1"/>
    <property type="molecule type" value="Genomic_DNA"/>
</dbReference>
<feature type="transmembrane region" description="Helical" evidence="7">
    <location>
        <begin position="168"/>
        <end position="186"/>
    </location>
</feature>
<reference evidence="9 10" key="1">
    <citation type="submission" date="2018-08" db="EMBL/GenBank/DDBJ databases">
        <title>Mucilaginibacter terrae sp. nov., isolated from manganese diggings.</title>
        <authorList>
            <person name="Huang Y."/>
            <person name="Zhou Z."/>
        </authorList>
    </citation>
    <scope>NUCLEOTIDE SEQUENCE [LARGE SCALE GENOMIC DNA]</scope>
    <source>
        <strain evidence="9 10">ZH6</strain>
    </source>
</reference>
<keyword evidence="6 7" id="KW-0472">Membrane</keyword>
<dbReference type="Pfam" id="PF01757">
    <property type="entry name" value="Acyl_transf_3"/>
    <property type="match status" value="1"/>
</dbReference>
<name>A0A3E2NWF8_9SPHI</name>
<feature type="domain" description="Acyltransferase 3" evidence="8">
    <location>
        <begin position="17"/>
        <end position="341"/>
    </location>
</feature>
<feature type="transmembrane region" description="Helical" evidence="7">
    <location>
        <begin position="63"/>
        <end position="79"/>
    </location>
</feature>
<evidence type="ECO:0000256" key="3">
    <source>
        <dbReference type="ARBA" id="ARBA00022475"/>
    </source>
</evidence>
<dbReference type="AlphaFoldDB" id="A0A3E2NWF8"/>
<keyword evidence="5 7" id="KW-1133">Transmembrane helix</keyword>
<evidence type="ECO:0000256" key="6">
    <source>
        <dbReference type="ARBA" id="ARBA00023136"/>
    </source>
</evidence>
<protein>
    <recommendedName>
        <fullName evidence="8">Acyltransferase 3 domain-containing protein</fullName>
    </recommendedName>
</protein>
<evidence type="ECO:0000313" key="9">
    <source>
        <dbReference type="EMBL" id="RFZ85356.1"/>
    </source>
</evidence>
<comment type="caution">
    <text evidence="9">The sequence shown here is derived from an EMBL/GenBank/DDBJ whole genome shotgun (WGS) entry which is preliminary data.</text>
</comment>
<evidence type="ECO:0000259" key="8">
    <source>
        <dbReference type="Pfam" id="PF01757"/>
    </source>
</evidence>
<proteinExistence type="inferred from homology"/>
<feature type="transmembrane region" description="Helical" evidence="7">
    <location>
        <begin position="254"/>
        <end position="271"/>
    </location>
</feature>
<feature type="transmembrane region" description="Helical" evidence="7">
    <location>
        <begin position="223"/>
        <end position="242"/>
    </location>
</feature>
<dbReference type="GO" id="GO:0009246">
    <property type="term" value="P:enterobacterial common antigen biosynthetic process"/>
    <property type="evidence" value="ECO:0007669"/>
    <property type="project" value="TreeGrafter"/>
</dbReference>
<feature type="transmembrane region" description="Helical" evidence="7">
    <location>
        <begin position="137"/>
        <end position="156"/>
    </location>
</feature>
<dbReference type="Proteomes" id="UP000260823">
    <property type="component" value="Unassembled WGS sequence"/>
</dbReference>
<keyword evidence="10" id="KW-1185">Reference proteome</keyword>
<gene>
    <name evidence="9" type="ORF">DYU05_07090</name>
</gene>
<evidence type="ECO:0000256" key="5">
    <source>
        <dbReference type="ARBA" id="ARBA00022989"/>
    </source>
</evidence>
<dbReference type="OrthoDB" id="9810469at2"/>
<dbReference type="GO" id="GO:0016413">
    <property type="term" value="F:O-acetyltransferase activity"/>
    <property type="evidence" value="ECO:0007669"/>
    <property type="project" value="TreeGrafter"/>
</dbReference>
<evidence type="ECO:0000256" key="4">
    <source>
        <dbReference type="ARBA" id="ARBA00022692"/>
    </source>
</evidence>
<feature type="transmembrane region" description="Helical" evidence="7">
    <location>
        <begin position="321"/>
        <end position="342"/>
    </location>
</feature>
<evidence type="ECO:0000256" key="1">
    <source>
        <dbReference type="ARBA" id="ARBA00004651"/>
    </source>
</evidence>
<sequence>MFMKFSETVEANRGNISWMNNLRLIAILAVVALHTASPLLFAYNSVSVSDWIAGDLYNALTRFAVPVFVMITGALLLGREYDLFVFLRKRLGRLILPFLFWSLVYITYRYYNEEFVFTGKIWTDVRFVLHQLKTGSYYHMWYIYQLIGLYLFIPVLSKFVRNATEKELLYFLAVWFFAMLFSRPYLSSLETAVDLHNFSGYIGYMVLGYYVSNKKVRLYGIELIAALLFICLATIIAAGTYYRQVKFHELSTYFYEPLGPFVILLSASALIKAKNTVVKIAQPIQVFLDNASKSTLGIYFCHPLVLNFFELNRITYAAFNSIVSIPTIALACFLISWLLIWVMRKIPLLKYLVE</sequence>
<feature type="transmembrane region" description="Helical" evidence="7">
    <location>
        <begin position="192"/>
        <end position="211"/>
    </location>
</feature>
<feature type="transmembrane region" description="Helical" evidence="7">
    <location>
        <begin position="21"/>
        <end position="43"/>
    </location>
</feature>
<dbReference type="GO" id="GO:0005886">
    <property type="term" value="C:plasma membrane"/>
    <property type="evidence" value="ECO:0007669"/>
    <property type="project" value="UniProtKB-SubCell"/>
</dbReference>
<keyword evidence="4 7" id="KW-0812">Transmembrane</keyword>
<dbReference type="PANTHER" id="PTHR40074:SF2">
    <property type="entry name" value="O-ACETYLTRANSFERASE WECH"/>
    <property type="match status" value="1"/>
</dbReference>
<evidence type="ECO:0000256" key="7">
    <source>
        <dbReference type="SAM" id="Phobius"/>
    </source>
</evidence>
<evidence type="ECO:0000313" key="10">
    <source>
        <dbReference type="Proteomes" id="UP000260823"/>
    </source>
</evidence>
<comment type="similarity">
    <text evidence="2">Belongs to the acyltransferase 3 family.</text>
</comment>
<evidence type="ECO:0000256" key="2">
    <source>
        <dbReference type="ARBA" id="ARBA00007400"/>
    </source>
</evidence>
<keyword evidence="3" id="KW-1003">Cell membrane</keyword>
<organism evidence="9 10">
    <name type="scientific">Mucilaginibacter terrenus</name>
    <dbReference type="NCBI Taxonomy" id="2482727"/>
    <lineage>
        <taxon>Bacteria</taxon>
        <taxon>Pseudomonadati</taxon>
        <taxon>Bacteroidota</taxon>
        <taxon>Sphingobacteriia</taxon>
        <taxon>Sphingobacteriales</taxon>
        <taxon>Sphingobacteriaceae</taxon>
        <taxon>Mucilaginibacter</taxon>
    </lineage>
</organism>
<dbReference type="PANTHER" id="PTHR40074">
    <property type="entry name" value="O-ACETYLTRANSFERASE WECH"/>
    <property type="match status" value="1"/>
</dbReference>
<dbReference type="InterPro" id="IPR002656">
    <property type="entry name" value="Acyl_transf_3_dom"/>
</dbReference>
<accession>A0A3E2NWF8</accession>
<feature type="transmembrane region" description="Helical" evidence="7">
    <location>
        <begin position="91"/>
        <end position="111"/>
    </location>
</feature>